<dbReference type="AlphaFoldDB" id="A0A167FYW8"/>
<dbReference type="Proteomes" id="UP000076503">
    <property type="component" value="Unassembled WGS sequence"/>
</dbReference>
<gene>
    <name evidence="1" type="ORF">N476_08925</name>
</gene>
<proteinExistence type="predicted"/>
<evidence type="ECO:0000313" key="1">
    <source>
        <dbReference type="EMBL" id="KZN53382.1"/>
    </source>
</evidence>
<comment type="caution">
    <text evidence="1">The sequence shown here is derived from an EMBL/GenBank/DDBJ whole genome shotgun (WGS) entry which is preliminary data.</text>
</comment>
<protein>
    <submittedName>
        <fullName evidence="1">Uncharacterized protein</fullName>
    </submittedName>
</protein>
<reference evidence="1 2" key="1">
    <citation type="submission" date="2013-07" db="EMBL/GenBank/DDBJ databases">
        <title>Comparative Genomic and Metabolomic Analysis of Twelve Strains of Pseudoalteromonas luteoviolacea.</title>
        <authorList>
            <person name="Vynne N.G."/>
            <person name="Mansson M."/>
            <person name="Gram L."/>
        </authorList>
    </citation>
    <scope>NUCLEOTIDE SEQUENCE [LARGE SCALE GENOMIC DNA]</scope>
    <source>
        <strain evidence="1 2">H33</strain>
    </source>
</reference>
<dbReference type="EMBL" id="AUXZ01000046">
    <property type="protein sequence ID" value="KZN53382.1"/>
    <property type="molecule type" value="Genomic_DNA"/>
</dbReference>
<dbReference type="PATRIC" id="fig|1365251.3.peg.708"/>
<name>A0A167FYW8_9GAMM</name>
<accession>A0A167FYW8</accession>
<organism evidence="1 2">
    <name type="scientific">Pseudoalteromonas luteoviolacea H33</name>
    <dbReference type="NCBI Taxonomy" id="1365251"/>
    <lineage>
        <taxon>Bacteria</taxon>
        <taxon>Pseudomonadati</taxon>
        <taxon>Pseudomonadota</taxon>
        <taxon>Gammaproteobacteria</taxon>
        <taxon>Alteromonadales</taxon>
        <taxon>Pseudoalteromonadaceae</taxon>
        <taxon>Pseudoalteromonas</taxon>
    </lineage>
</organism>
<sequence length="45" mass="5078">MARNALLNAALRAFFVISDNNLRPVQVVMLEYRGKPASHIKEPII</sequence>
<evidence type="ECO:0000313" key="2">
    <source>
        <dbReference type="Proteomes" id="UP000076503"/>
    </source>
</evidence>